<dbReference type="Proteomes" id="UP000794436">
    <property type="component" value="Unassembled WGS sequence"/>
</dbReference>
<dbReference type="InterPro" id="IPR014756">
    <property type="entry name" value="Ig_E-set"/>
</dbReference>
<dbReference type="EMBL" id="SPLM01000039">
    <property type="protein sequence ID" value="TMW64462.1"/>
    <property type="molecule type" value="Genomic_DNA"/>
</dbReference>
<dbReference type="Gene3D" id="2.60.40.10">
    <property type="entry name" value="Immunoglobulins"/>
    <property type="match status" value="1"/>
</dbReference>
<gene>
    <name evidence="2" type="ORF">Poli38472_011342</name>
</gene>
<dbReference type="OrthoDB" id="10256179at2759"/>
<dbReference type="SUPFAM" id="SSF81296">
    <property type="entry name" value="E set domains"/>
    <property type="match status" value="1"/>
</dbReference>
<dbReference type="InterPro" id="IPR013783">
    <property type="entry name" value="Ig-like_fold"/>
</dbReference>
<evidence type="ECO:0000313" key="2">
    <source>
        <dbReference type="EMBL" id="TMW64462.1"/>
    </source>
</evidence>
<proteinExistence type="predicted"/>
<sequence>MRVTAISPQAGEVSGGYEIRISGRGFWSSDDLTVRFVPLTEGRLPRGNLAVFDEHTGDVVCRVPKFSLSGEFAVEVAVDGKHFTSDGHRFEAFKNPVVENISLDDAQFDGGDELTIAVAGDIPVCCTQPMLRLIQDAAQESVTRVEKTTSFLVTGSGERGVADNELSTISFVMPAIEPCDDIMRFTMEISYNNGLQFVPIISPGESDSSEDYKPHVISFHNARVIRCRPNSFLSRALPQVFTITIHHLLGDHLDRVSVGLEVTELNISDPEAEARVDVSLPIVKLGGDSITSEETINLEDREEVTIFVALDGVHFQMDSSLRFIYCIAPEIHEISPVEAEPGTKMLIRADRFASSGAAWVRLTASSLGISHIVPVEVVENQQTAEFVLPPLPIPSEDTVFVAFSIDGQQFGIRPGATDGDSTSRESALSFRYRTS</sequence>
<organism evidence="2 3">
    <name type="scientific">Pythium oligandrum</name>
    <name type="common">Mycoparasitic fungus</name>
    <dbReference type="NCBI Taxonomy" id="41045"/>
    <lineage>
        <taxon>Eukaryota</taxon>
        <taxon>Sar</taxon>
        <taxon>Stramenopiles</taxon>
        <taxon>Oomycota</taxon>
        <taxon>Peronosporomycetes</taxon>
        <taxon>Pythiales</taxon>
        <taxon>Pythiaceae</taxon>
        <taxon>Pythium</taxon>
    </lineage>
</organism>
<evidence type="ECO:0000259" key="1">
    <source>
        <dbReference type="Pfam" id="PF01833"/>
    </source>
</evidence>
<protein>
    <recommendedName>
        <fullName evidence="1">IPT/TIG domain-containing protein</fullName>
    </recommendedName>
</protein>
<comment type="caution">
    <text evidence="2">The sequence shown here is derived from an EMBL/GenBank/DDBJ whole genome shotgun (WGS) entry which is preliminary data.</text>
</comment>
<keyword evidence="3" id="KW-1185">Reference proteome</keyword>
<name>A0A8K1CJ86_PYTOL</name>
<dbReference type="AlphaFoldDB" id="A0A8K1CJ86"/>
<feature type="domain" description="IPT/TIG" evidence="1">
    <location>
        <begin position="2"/>
        <end position="90"/>
    </location>
</feature>
<evidence type="ECO:0000313" key="3">
    <source>
        <dbReference type="Proteomes" id="UP000794436"/>
    </source>
</evidence>
<reference evidence="2" key="1">
    <citation type="submission" date="2019-03" db="EMBL/GenBank/DDBJ databases">
        <title>Long read genome sequence of the mycoparasitic Pythium oligandrum ATCC 38472 isolated from sugarbeet rhizosphere.</title>
        <authorList>
            <person name="Gaulin E."/>
        </authorList>
    </citation>
    <scope>NUCLEOTIDE SEQUENCE</scope>
    <source>
        <strain evidence="2">ATCC 38472_TT</strain>
    </source>
</reference>
<accession>A0A8K1CJ86</accession>
<dbReference type="Pfam" id="PF01833">
    <property type="entry name" value="TIG"/>
    <property type="match status" value="1"/>
</dbReference>
<dbReference type="CDD" id="cd00102">
    <property type="entry name" value="IPT"/>
    <property type="match status" value="1"/>
</dbReference>
<dbReference type="InterPro" id="IPR002909">
    <property type="entry name" value="IPT_dom"/>
</dbReference>